<evidence type="ECO:0000256" key="1">
    <source>
        <dbReference type="ARBA" id="ARBA00022679"/>
    </source>
</evidence>
<dbReference type="AlphaFoldDB" id="A0AAN7YIF2"/>
<keyword evidence="1" id="KW-0808">Transferase</keyword>
<dbReference type="InterPro" id="IPR035983">
    <property type="entry name" value="Hect_E3_ubiquitin_ligase"/>
</dbReference>
<evidence type="ECO:0000256" key="2">
    <source>
        <dbReference type="ARBA" id="ARBA00022786"/>
    </source>
</evidence>
<reference evidence="4 5" key="2">
    <citation type="journal article" date="2023" name="Mol. Biol. Evol.">
        <title>Genomics of Secondarily Temperate Adaptation in the Only Non-Antarctic Icefish.</title>
        <authorList>
            <person name="Rivera-Colon A.G."/>
            <person name="Rayamajhi N."/>
            <person name="Minhas B.F."/>
            <person name="Madrigal G."/>
            <person name="Bilyk K.T."/>
            <person name="Yoon V."/>
            <person name="Hune M."/>
            <person name="Gregory S."/>
            <person name="Cheng C.H.C."/>
            <person name="Catchen J.M."/>
        </authorList>
    </citation>
    <scope>NUCLEOTIDE SEQUENCE [LARGE SCALE GENOMIC DNA]</scope>
    <source>
        <strain evidence="4">JMC-PN-2008</strain>
    </source>
</reference>
<dbReference type="EMBL" id="JAUZQC010000003">
    <property type="protein sequence ID" value="KAK5874637.1"/>
    <property type="molecule type" value="Genomic_DNA"/>
</dbReference>
<dbReference type="Gene3D" id="3.30.2410.10">
    <property type="entry name" value="Hect, E3 ligase catalytic domain"/>
    <property type="match status" value="1"/>
</dbReference>
<gene>
    <name evidence="4" type="ORF">PBY51_019565</name>
</gene>
<reference evidence="4 5" key="1">
    <citation type="journal article" date="2023" name="Genes (Basel)">
        <title>Chromosome-Level Genome Assembly and Circadian Gene Repertoire of the Patagonia Blennie Eleginops maclovinus-The Closest Ancestral Proxy of Antarctic Cryonotothenioids.</title>
        <authorList>
            <person name="Cheng C.C."/>
            <person name="Rivera-Colon A.G."/>
            <person name="Minhas B.F."/>
            <person name="Wilson L."/>
            <person name="Rayamajhi N."/>
            <person name="Vargas-Chacoff L."/>
            <person name="Catchen J.M."/>
        </authorList>
    </citation>
    <scope>NUCLEOTIDE SEQUENCE [LARGE SCALE GENOMIC DNA]</scope>
    <source>
        <strain evidence="4">JMC-PN-2008</strain>
    </source>
</reference>
<name>A0AAN7YIF2_ELEMC</name>
<dbReference type="Proteomes" id="UP001346869">
    <property type="component" value="Unassembled WGS sequence"/>
</dbReference>
<proteinExistence type="predicted"/>
<keyword evidence="5" id="KW-1185">Reference proteome</keyword>
<evidence type="ECO:0000313" key="5">
    <source>
        <dbReference type="Proteomes" id="UP001346869"/>
    </source>
</evidence>
<dbReference type="GO" id="GO:0004842">
    <property type="term" value="F:ubiquitin-protein transferase activity"/>
    <property type="evidence" value="ECO:0007669"/>
    <property type="project" value="InterPro"/>
</dbReference>
<evidence type="ECO:0000259" key="3">
    <source>
        <dbReference type="Pfam" id="PF00632"/>
    </source>
</evidence>
<dbReference type="Pfam" id="PF00632">
    <property type="entry name" value="HECT"/>
    <property type="match status" value="1"/>
</dbReference>
<dbReference type="InterPro" id="IPR000569">
    <property type="entry name" value="HECT_dom"/>
</dbReference>
<dbReference type="SUPFAM" id="SSF56204">
    <property type="entry name" value="Hect, E3 ligase catalytic domain"/>
    <property type="match status" value="1"/>
</dbReference>
<sequence>MPPDVLHGVIRQKTPTAKAVKELLMFPLNMSPLQTTVARYLKRYLGEVDMCKLQLFLRFCTGSNLIEEKIEVEFIETSEFQRRPQSHTCSSILKLPLCYHNYPELRSDFNSILTSSVWVMDII</sequence>
<protein>
    <recommendedName>
        <fullName evidence="3">HECT domain-containing protein</fullName>
    </recommendedName>
</protein>
<feature type="domain" description="HECT" evidence="3">
    <location>
        <begin position="35"/>
        <end position="108"/>
    </location>
</feature>
<organism evidence="4 5">
    <name type="scientific">Eleginops maclovinus</name>
    <name type="common">Patagonian blennie</name>
    <name type="synonym">Eleginus maclovinus</name>
    <dbReference type="NCBI Taxonomy" id="56733"/>
    <lineage>
        <taxon>Eukaryota</taxon>
        <taxon>Metazoa</taxon>
        <taxon>Chordata</taxon>
        <taxon>Craniata</taxon>
        <taxon>Vertebrata</taxon>
        <taxon>Euteleostomi</taxon>
        <taxon>Actinopterygii</taxon>
        <taxon>Neopterygii</taxon>
        <taxon>Teleostei</taxon>
        <taxon>Neoteleostei</taxon>
        <taxon>Acanthomorphata</taxon>
        <taxon>Eupercaria</taxon>
        <taxon>Perciformes</taxon>
        <taxon>Notothenioidei</taxon>
        <taxon>Eleginopidae</taxon>
        <taxon>Eleginops</taxon>
    </lineage>
</organism>
<comment type="caution">
    <text evidence="4">The sequence shown here is derived from an EMBL/GenBank/DDBJ whole genome shotgun (WGS) entry which is preliminary data.</text>
</comment>
<keyword evidence="2" id="KW-0833">Ubl conjugation pathway</keyword>
<evidence type="ECO:0000313" key="4">
    <source>
        <dbReference type="EMBL" id="KAK5874637.1"/>
    </source>
</evidence>
<accession>A0AAN7YIF2</accession>